<accession>A0A9W5VVU3</accession>
<sequence length="435" mass="47479">MEVSATSHRSADRPALAKVARETTRENPWPLALLSKNMKQYIDRMSALWIEGQIVQLNERPSTRMSFLTIRDVNEDISMDVTVFGGVLQKTGGAVQAGTRVVAYVKPTFWERSGRLNLQASEIHPVGVGDLLAQIEQLRQKLQAEGLFNAEHKKPLPFLPRTIGLICGRGAKAKDDVLVNAMARWPGARFEIREVLVQGPNCPPEVSAAIAELDAIETVDVIIVARGGGSVEDLLPFSDERIIRAAFKAQKPVVSAIGHEGDAPLLDLVADVRASTPTDAARKVVPDLKEEHANLARAIETIRSRAQMQIKREREYLSLLKDRPVLKEPTGSLQIYKTNLSQTLTNMRHVVSARIDRERGGLVEAAATLRALSPQATLERGYSIVKAPGVGVVKDAASVKKGDILEVMLARGSMIATVFGTQPARASQESNESSE</sequence>
<evidence type="ECO:0000256" key="7">
    <source>
        <dbReference type="SAM" id="MobiDB-lite"/>
    </source>
</evidence>
<keyword evidence="3 5" id="KW-0378">Hydrolase</keyword>
<evidence type="ECO:0000259" key="8">
    <source>
        <dbReference type="Pfam" id="PF02601"/>
    </source>
</evidence>
<evidence type="ECO:0000256" key="3">
    <source>
        <dbReference type="ARBA" id="ARBA00022801"/>
    </source>
</evidence>
<evidence type="ECO:0000256" key="2">
    <source>
        <dbReference type="ARBA" id="ARBA00022722"/>
    </source>
</evidence>
<evidence type="ECO:0000313" key="11">
    <source>
        <dbReference type="Proteomes" id="UP000014387"/>
    </source>
</evidence>
<comment type="subcellular location">
    <subcellularLocation>
        <location evidence="5 6">Cytoplasm</location>
    </subcellularLocation>
</comment>
<evidence type="ECO:0000256" key="5">
    <source>
        <dbReference type="HAMAP-Rule" id="MF_00378"/>
    </source>
</evidence>
<comment type="similarity">
    <text evidence="5 6">Belongs to the XseA family.</text>
</comment>
<keyword evidence="2 5" id="KW-0540">Nuclease</keyword>
<organism evidence="10 11">
    <name type="scientific">Gleimia europaea ACS-120-V-Col10b</name>
    <dbReference type="NCBI Taxonomy" id="883069"/>
    <lineage>
        <taxon>Bacteria</taxon>
        <taxon>Bacillati</taxon>
        <taxon>Actinomycetota</taxon>
        <taxon>Actinomycetes</taxon>
        <taxon>Actinomycetales</taxon>
        <taxon>Actinomycetaceae</taxon>
        <taxon>Gleimia</taxon>
    </lineage>
</organism>
<dbReference type="InterPro" id="IPR020579">
    <property type="entry name" value="Exonuc_VII_lsu_C"/>
</dbReference>
<evidence type="ECO:0000259" key="9">
    <source>
        <dbReference type="Pfam" id="PF13742"/>
    </source>
</evidence>
<dbReference type="GO" id="GO:0003676">
    <property type="term" value="F:nucleic acid binding"/>
    <property type="evidence" value="ECO:0007669"/>
    <property type="project" value="InterPro"/>
</dbReference>
<keyword evidence="4 5" id="KW-0269">Exonuclease</keyword>
<evidence type="ECO:0000256" key="6">
    <source>
        <dbReference type="RuleBase" id="RU004355"/>
    </source>
</evidence>
<feature type="domain" description="OB-fold nucleic acid binding" evidence="9">
    <location>
        <begin position="34"/>
        <end position="123"/>
    </location>
</feature>
<keyword evidence="1 5" id="KW-0963">Cytoplasm</keyword>
<comment type="caution">
    <text evidence="10">The sequence shown here is derived from an EMBL/GenBank/DDBJ whole genome shotgun (WGS) entry which is preliminary data.</text>
</comment>
<dbReference type="OrthoDB" id="9802795at2"/>
<evidence type="ECO:0000313" key="10">
    <source>
        <dbReference type="EMBL" id="EPD29536.1"/>
    </source>
</evidence>
<gene>
    <name evidence="5" type="primary">xseA</name>
    <name evidence="10" type="ORF">HMPREF9238_01517</name>
</gene>
<feature type="domain" description="Exonuclease VII large subunit C-terminal" evidence="8">
    <location>
        <begin position="147"/>
        <end position="347"/>
    </location>
</feature>
<feature type="region of interest" description="Disordered" evidence="7">
    <location>
        <begin position="1"/>
        <end position="21"/>
    </location>
</feature>
<keyword evidence="11" id="KW-1185">Reference proteome</keyword>
<dbReference type="GO" id="GO:0008855">
    <property type="term" value="F:exodeoxyribonuclease VII activity"/>
    <property type="evidence" value="ECO:0007669"/>
    <property type="project" value="UniProtKB-UniRule"/>
</dbReference>
<dbReference type="GO" id="GO:0006308">
    <property type="term" value="P:DNA catabolic process"/>
    <property type="evidence" value="ECO:0007669"/>
    <property type="project" value="UniProtKB-UniRule"/>
</dbReference>
<dbReference type="PANTHER" id="PTHR30008">
    <property type="entry name" value="EXODEOXYRIBONUCLEASE 7 LARGE SUBUNIT"/>
    <property type="match status" value="1"/>
</dbReference>
<dbReference type="EC" id="3.1.11.6" evidence="5"/>
<dbReference type="GO" id="GO:0009318">
    <property type="term" value="C:exodeoxyribonuclease VII complex"/>
    <property type="evidence" value="ECO:0007669"/>
    <property type="project" value="UniProtKB-UniRule"/>
</dbReference>
<comment type="function">
    <text evidence="5">Bidirectionally degrades single-stranded DNA into large acid-insoluble oligonucleotides, which are then degraded further into small acid-soluble oligonucleotides.</text>
</comment>
<reference evidence="10 11" key="1">
    <citation type="submission" date="2013-05" db="EMBL/GenBank/DDBJ databases">
        <title>The Genome Sequence of Actinomyces europaeus ACS-120-V-COL10B.</title>
        <authorList>
            <consortium name="The Broad Institute Genomics Platform"/>
            <person name="Earl A."/>
            <person name="Ward D."/>
            <person name="Feldgarden M."/>
            <person name="Gevers D."/>
            <person name="Saerens B."/>
            <person name="Vaneechoutte M."/>
            <person name="Walker B."/>
            <person name="Young S."/>
            <person name="Zeng Q."/>
            <person name="Gargeya S."/>
            <person name="Fitzgerald M."/>
            <person name="Haas B."/>
            <person name="Abouelleil A."/>
            <person name="Allen A.W."/>
            <person name="Alvarado L."/>
            <person name="Arachchi H.M."/>
            <person name="Berlin A.M."/>
            <person name="Chapman S.B."/>
            <person name="Gainer-Dewar J."/>
            <person name="Goldberg J."/>
            <person name="Griggs A."/>
            <person name="Gujja S."/>
            <person name="Hansen M."/>
            <person name="Howarth C."/>
            <person name="Imamovic A."/>
            <person name="Ireland A."/>
            <person name="Larimer J."/>
            <person name="McCowan C."/>
            <person name="Murphy C."/>
            <person name="Pearson M."/>
            <person name="Poon T.W."/>
            <person name="Priest M."/>
            <person name="Roberts A."/>
            <person name="Saif S."/>
            <person name="Shea T."/>
            <person name="Sisk P."/>
            <person name="Sykes S."/>
            <person name="Wortman J."/>
            <person name="Nusbaum C."/>
            <person name="Birren B."/>
        </authorList>
    </citation>
    <scope>NUCLEOTIDE SEQUENCE [LARGE SCALE GENOMIC DNA]</scope>
    <source>
        <strain evidence="10 11">ACS-120-V-Col10b</strain>
    </source>
</reference>
<dbReference type="AlphaFoldDB" id="A0A9W5VVU3"/>
<dbReference type="PANTHER" id="PTHR30008:SF0">
    <property type="entry name" value="EXODEOXYRIBONUCLEASE 7 LARGE SUBUNIT"/>
    <property type="match status" value="1"/>
</dbReference>
<proteinExistence type="inferred from homology"/>
<dbReference type="RefSeq" id="WP_016444842.1">
    <property type="nucleotide sequence ID" value="NZ_KE150267.1"/>
</dbReference>
<dbReference type="CDD" id="cd04489">
    <property type="entry name" value="ExoVII_LU_OBF"/>
    <property type="match status" value="1"/>
</dbReference>
<comment type="catalytic activity">
    <reaction evidence="5 6">
        <text>Exonucleolytic cleavage in either 5'- to 3'- or 3'- to 5'-direction to yield nucleoside 5'-phosphates.</text>
        <dbReference type="EC" id="3.1.11.6"/>
    </reaction>
</comment>
<dbReference type="GO" id="GO:0005737">
    <property type="term" value="C:cytoplasm"/>
    <property type="evidence" value="ECO:0007669"/>
    <property type="project" value="UniProtKB-SubCell"/>
</dbReference>
<dbReference type="Pfam" id="PF02601">
    <property type="entry name" value="Exonuc_VII_L"/>
    <property type="match status" value="1"/>
</dbReference>
<evidence type="ECO:0000256" key="1">
    <source>
        <dbReference type="ARBA" id="ARBA00022490"/>
    </source>
</evidence>
<dbReference type="InterPro" id="IPR025824">
    <property type="entry name" value="OB-fold_nuc-bd_dom"/>
</dbReference>
<dbReference type="InterPro" id="IPR003753">
    <property type="entry name" value="Exonuc_VII_L"/>
</dbReference>
<name>A0A9W5VVU3_9ACTO</name>
<comment type="subunit">
    <text evidence="5">Heterooligomer composed of large and small subunits.</text>
</comment>
<dbReference type="NCBIfam" id="TIGR00237">
    <property type="entry name" value="xseA"/>
    <property type="match status" value="1"/>
</dbReference>
<dbReference type="Proteomes" id="UP000014387">
    <property type="component" value="Unassembled WGS sequence"/>
</dbReference>
<dbReference type="EMBL" id="AGWN01000002">
    <property type="protein sequence ID" value="EPD29536.1"/>
    <property type="molecule type" value="Genomic_DNA"/>
</dbReference>
<dbReference type="HAMAP" id="MF_00378">
    <property type="entry name" value="Exonuc_7_L"/>
    <property type="match status" value="1"/>
</dbReference>
<dbReference type="Pfam" id="PF13742">
    <property type="entry name" value="tRNA_anti_2"/>
    <property type="match status" value="1"/>
</dbReference>
<protein>
    <recommendedName>
        <fullName evidence="5">Exodeoxyribonuclease 7 large subunit</fullName>
        <ecNumber evidence="5">3.1.11.6</ecNumber>
    </recommendedName>
    <alternativeName>
        <fullName evidence="5">Exodeoxyribonuclease VII large subunit</fullName>
        <shortName evidence="5">Exonuclease VII large subunit</shortName>
    </alternativeName>
</protein>
<evidence type="ECO:0000256" key="4">
    <source>
        <dbReference type="ARBA" id="ARBA00022839"/>
    </source>
</evidence>